<dbReference type="SUPFAM" id="SSF50965">
    <property type="entry name" value="Galactose oxidase, central domain"/>
    <property type="match status" value="1"/>
</dbReference>
<feature type="region of interest" description="Disordered" evidence="3">
    <location>
        <begin position="420"/>
        <end position="503"/>
    </location>
</feature>
<protein>
    <recommendedName>
        <fullName evidence="7">Galactose oxidase</fullName>
    </recommendedName>
</protein>
<proteinExistence type="predicted"/>
<keyword evidence="2" id="KW-0408">Iron</keyword>
<keyword evidence="4" id="KW-0812">Transmembrane</keyword>
<sequence>MVSFLVGYCERTDFGQDVEVPSVSGGFLWADNVNKMFYLYGGEYIEVTDVKPFTKFWYFDVLDNTWKQTTQIQSDISWPAFGSGTIDYAKGIGYYYGDYLNNKTVPSWGKTNPLMMSSLVSFDMNTQAWYNQMTVSQAGMLVYFGGLQTNPNGEMVFANMSEIQMYDINNGEWFKQTTTGDVPQPRKGACAGVTWANGRSSFNFGLWGWSTCNVVREFPQMLSMGGLFNDDEPQCVEPKIGSQCGLLLGQETMEVNPDKQGAQWWWALRNDINGYRIPENIVSLVGGNENGSATNTAPVQGWAKPSLGAFFTNENYDPPRKPTQSIPVTSATSISAPTSQPKTENLNVGAMAGGTIGGVVALGALVVVVFSCLRSGRLKQTHSQIKQIHNNRASELEGLGMAQKPAATYAIADGSNRPFSVSPTPAYSPQASPPPPPVSWNGERNYYQSPPLNNGDCTYHSGPAYPQTYHPPVLEPSQAHQQMNQHYMSAELPSSRSPISTELSDVRSLVNAELPDLRNPAPIRAPQ</sequence>
<evidence type="ECO:0000256" key="1">
    <source>
        <dbReference type="ARBA" id="ARBA00022737"/>
    </source>
</evidence>
<dbReference type="OrthoDB" id="10251809at2759"/>
<dbReference type="GeneID" id="54355468"/>
<dbReference type="GO" id="GO:0019760">
    <property type="term" value="P:glucosinolate metabolic process"/>
    <property type="evidence" value="ECO:0007669"/>
    <property type="project" value="UniProtKB-ARBA"/>
</dbReference>
<feature type="compositionally biased region" description="Polar residues" evidence="3">
    <location>
        <begin position="322"/>
        <end position="341"/>
    </location>
</feature>
<dbReference type="PANTHER" id="PTHR47435:SF4">
    <property type="entry name" value="KELCH REPEAT PROTEIN (AFU_ORTHOLOGUE AFUA_5G12780)"/>
    <property type="match status" value="1"/>
</dbReference>
<dbReference type="RefSeq" id="XP_033451783.1">
    <property type="nucleotide sequence ID" value="XM_033597801.1"/>
</dbReference>
<feature type="compositionally biased region" description="Polar residues" evidence="3">
    <location>
        <begin position="446"/>
        <end position="456"/>
    </location>
</feature>
<keyword evidence="6" id="KW-1185">Reference proteome</keyword>
<accession>A0A6A5RSY5</accession>
<feature type="compositionally biased region" description="Polar residues" evidence="3">
    <location>
        <begin position="478"/>
        <end position="503"/>
    </location>
</feature>
<feature type="transmembrane region" description="Helical" evidence="4">
    <location>
        <begin position="348"/>
        <end position="373"/>
    </location>
</feature>
<evidence type="ECO:0000256" key="3">
    <source>
        <dbReference type="SAM" id="MobiDB-lite"/>
    </source>
</evidence>
<evidence type="ECO:0000313" key="6">
    <source>
        <dbReference type="Proteomes" id="UP000800082"/>
    </source>
</evidence>
<evidence type="ECO:0000256" key="2">
    <source>
        <dbReference type="ARBA" id="ARBA00023004"/>
    </source>
</evidence>
<dbReference type="EMBL" id="ML978960">
    <property type="protein sequence ID" value="KAF1931535.1"/>
    <property type="molecule type" value="Genomic_DNA"/>
</dbReference>
<dbReference type="InterPro" id="IPR011043">
    <property type="entry name" value="Gal_Oxase/kelch_b-propeller"/>
</dbReference>
<dbReference type="Gene3D" id="2.120.10.80">
    <property type="entry name" value="Kelch-type beta propeller"/>
    <property type="match status" value="1"/>
</dbReference>
<organism evidence="5 6">
    <name type="scientific">Didymella exigua CBS 183.55</name>
    <dbReference type="NCBI Taxonomy" id="1150837"/>
    <lineage>
        <taxon>Eukaryota</taxon>
        <taxon>Fungi</taxon>
        <taxon>Dikarya</taxon>
        <taxon>Ascomycota</taxon>
        <taxon>Pezizomycotina</taxon>
        <taxon>Dothideomycetes</taxon>
        <taxon>Pleosporomycetidae</taxon>
        <taxon>Pleosporales</taxon>
        <taxon>Pleosporineae</taxon>
        <taxon>Didymellaceae</taxon>
        <taxon>Didymella</taxon>
    </lineage>
</organism>
<reference evidence="5" key="1">
    <citation type="journal article" date="2020" name="Stud. Mycol.">
        <title>101 Dothideomycetes genomes: a test case for predicting lifestyles and emergence of pathogens.</title>
        <authorList>
            <person name="Haridas S."/>
            <person name="Albert R."/>
            <person name="Binder M."/>
            <person name="Bloem J."/>
            <person name="Labutti K."/>
            <person name="Salamov A."/>
            <person name="Andreopoulos B."/>
            <person name="Baker S."/>
            <person name="Barry K."/>
            <person name="Bills G."/>
            <person name="Bluhm B."/>
            <person name="Cannon C."/>
            <person name="Castanera R."/>
            <person name="Culley D."/>
            <person name="Daum C."/>
            <person name="Ezra D."/>
            <person name="Gonzalez J."/>
            <person name="Henrissat B."/>
            <person name="Kuo A."/>
            <person name="Liang C."/>
            <person name="Lipzen A."/>
            <person name="Lutzoni F."/>
            <person name="Magnuson J."/>
            <person name="Mondo S."/>
            <person name="Nolan M."/>
            <person name="Ohm R."/>
            <person name="Pangilinan J."/>
            <person name="Park H.-J."/>
            <person name="Ramirez L."/>
            <person name="Alfaro M."/>
            <person name="Sun H."/>
            <person name="Tritt A."/>
            <person name="Yoshinaga Y."/>
            <person name="Zwiers L.-H."/>
            <person name="Turgeon B."/>
            <person name="Goodwin S."/>
            <person name="Spatafora J."/>
            <person name="Crous P."/>
            <person name="Grigoriev I."/>
        </authorList>
    </citation>
    <scope>NUCLEOTIDE SEQUENCE</scope>
    <source>
        <strain evidence="5">CBS 183.55</strain>
    </source>
</reference>
<keyword evidence="4" id="KW-1133">Transmembrane helix</keyword>
<dbReference type="InterPro" id="IPR015915">
    <property type="entry name" value="Kelch-typ_b-propeller"/>
</dbReference>
<dbReference type="Proteomes" id="UP000800082">
    <property type="component" value="Unassembled WGS sequence"/>
</dbReference>
<evidence type="ECO:0008006" key="7">
    <source>
        <dbReference type="Google" id="ProtNLM"/>
    </source>
</evidence>
<name>A0A6A5RSY5_9PLEO</name>
<gene>
    <name evidence="5" type="ORF">M421DRAFT_89835</name>
</gene>
<feature type="region of interest" description="Disordered" evidence="3">
    <location>
        <begin position="311"/>
        <end position="341"/>
    </location>
</feature>
<dbReference type="PANTHER" id="PTHR47435">
    <property type="entry name" value="KELCH REPEAT PROTEIN (AFU_ORTHOLOGUE AFUA_5G12780)"/>
    <property type="match status" value="1"/>
</dbReference>
<evidence type="ECO:0000256" key="4">
    <source>
        <dbReference type="SAM" id="Phobius"/>
    </source>
</evidence>
<keyword evidence="4" id="KW-0472">Membrane</keyword>
<evidence type="ECO:0000313" key="5">
    <source>
        <dbReference type="EMBL" id="KAF1931535.1"/>
    </source>
</evidence>
<dbReference type="AlphaFoldDB" id="A0A6A5RSY5"/>
<keyword evidence="1" id="KW-0677">Repeat</keyword>